<accession>A0A8J5XMR3</accession>
<proteinExistence type="predicted"/>
<evidence type="ECO:0008006" key="5">
    <source>
        <dbReference type="Google" id="ProtNLM"/>
    </source>
</evidence>
<dbReference type="AlphaFoldDB" id="A0A8J5XMR3"/>
<feature type="region of interest" description="Disordered" evidence="2">
    <location>
        <begin position="616"/>
        <end position="669"/>
    </location>
</feature>
<keyword evidence="4" id="KW-1185">Reference proteome</keyword>
<dbReference type="Proteomes" id="UP000751190">
    <property type="component" value="Unassembled WGS sequence"/>
</dbReference>
<feature type="region of interest" description="Disordered" evidence="2">
    <location>
        <begin position="488"/>
        <end position="511"/>
    </location>
</feature>
<name>A0A8J5XMR3_DIALT</name>
<evidence type="ECO:0000256" key="2">
    <source>
        <dbReference type="SAM" id="MobiDB-lite"/>
    </source>
</evidence>
<evidence type="ECO:0000256" key="1">
    <source>
        <dbReference type="SAM" id="Coils"/>
    </source>
</evidence>
<gene>
    <name evidence="3" type="ORF">KFE25_009529</name>
</gene>
<dbReference type="EMBL" id="JAGTXO010000001">
    <property type="protein sequence ID" value="KAG8471108.1"/>
    <property type="molecule type" value="Genomic_DNA"/>
</dbReference>
<feature type="coiled-coil region" evidence="1">
    <location>
        <begin position="321"/>
        <end position="373"/>
    </location>
</feature>
<evidence type="ECO:0000313" key="3">
    <source>
        <dbReference type="EMBL" id="KAG8471108.1"/>
    </source>
</evidence>
<sequence length="669" mass="68344">MLGPAQRVAVVKGGGEKERQRTSPAPRRKPDWDSSLQDRSAFRLTPEESRRRKELATSAHLAEARDEVAMRLNPLAADLDNIGEPHGARHGAGAHSELEREAAKALGELSRVQAELRALAPHVGHGGTAAARERDSEYDDPRDGPSDDEGAREGEGEEQAGQSSERPPTAPRSHTRLKGALGSADRDGTDLLAFATPGGGAGSRARRAAAFGSPAPGTPRAAEAHGRAPDKLGLHRVEHAAASLAEGMRRFEAAHGGKPMWRSPGTPGGVSGVPSAPRPRTAGPQPGAHAAHSAHAGSGGGTYGGYTEMLVGMSTKLLGYLGEAEARIKAEESARKRVTADFEKRLATLEGTANEARDAAAAARIELEATRKSHGATLDALVAKVATLEHASGHAHVSALLATLQTGAPPPAPASQPVPRQSSAAVTPVRATAWAQPSAAHGPGEPPAEVLSGMAAPSNQQAPPYWGTSAADHSAPYVAVRGVNAGHRAPSPGPLAPAHAPQHLATPAAEEATSFAAWPHVTHATAPGAPAHAAARGWSPARPPTSSLAPLDERAAQHDDAGPAVVAPHAPPPLSAQQPQPYATPDQAAHPPAANPPGPSSLARLMITAAEGAAQLRPPRAAAFSGKSASGPVRALRDSTNAHPAPAARAQAKPSAANGRAAAQRDIGI</sequence>
<feature type="compositionally biased region" description="Low complexity" evidence="2">
    <location>
        <begin position="575"/>
        <end position="592"/>
    </location>
</feature>
<reference evidence="3" key="1">
    <citation type="submission" date="2021-05" db="EMBL/GenBank/DDBJ databases">
        <title>The genome of the haptophyte Pavlova lutheri (Diacronema luteri, Pavlovales) - a model for lipid biosynthesis in eukaryotic algae.</title>
        <authorList>
            <person name="Hulatt C.J."/>
            <person name="Posewitz M.C."/>
        </authorList>
    </citation>
    <scope>NUCLEOTIDE SEQUENCE</scope>
    <source>
        <strain evidence="3">NIVA-4/92</strain>
    </source>
</reference>
<organism evidence="3 4">
    <name type="scientific">Diacronema lutheri</name>
    <name type="common">Unicellular marine alga</name>
    <name type="synonym">Monochrysis lutheri</name>
    <dbReference type="NCBI Taxonomy" id="2081491"/>
    <lineage>
        <taxon>Eukaryota</taxon>
        <taxon>Haptista</taxon>
        <taxon>Haptophyta</taxon>
        <taxon>Pavlovophyceae</taxon>
        <taxon>Pavlovales</taxon>
        <taxon>Pavlovaceae</taxon>
        <taxon>Diacronema</taxon>
    </lineage>
</organism>
<feature type="region of interest" description="Disordered" evidence="2">
    <location>
        <begin position="1"/>
        <end position="60"/>
    </location>
</feature>
<feature type="region of interest" description="Disordered" evidence="2">
    <location>
        <begin position="256"/>
        <end position="296"/>
    </location>
</feature>
<feature type="region of interest" description="Disordered" evidence="2">
    <location>
        <begin position="408"/>
        <end position="469"/>
    </location>
</feature>
<protein>
    <recommendedName>
        <fullName evidence="5">Spindle and centriole-associated protein 1</fullName>
    </recommendedName>
</protein>
<feature type="region of interest" description="Disordered" evidence="2">
    <location>
        <begin position="527"/>
        <end position="601"/>
    </location>
</feature>
<feature type="compositionally biased region" description="Basic and acidic residues" evidence="2">
    <location>
        <begin position="551"/>
        <end position="561"/>
    </location>
</feature>
<feature type="compositionally biased region" description="Low complexity" evidence="2">
    <location>
        <begin position="642"/>
        <end position="657"/>
    </location>
</feature>
<feature type="compositionally biased region" description="Low complexity" evidence="2">
    <location>
        <begin position="287"/>
        <end position="296"/>
    </location>
</feature>
<keyword evidence="1" id="KW-0175">Coiled coil</keyword>
<evidence type="ECO:0000313" key="4">
    <source>
        <dbReference type="Proteomes" id="UP000751190"/>
    </source>
</evidence>
<feature type="compositionally biased region" description="Low complexity" evidence="2">
    <location>
        <begin position="496"/>
        <end position="509"/>
    </location>
</feature>
<feature type="region of interest" description="Disordered" evidence="2">
    <location>
        <begin position="79"/>
        <end position="227"/>
    </location>
</feature>
<feature type="compositionally biased region" description="Basic and acidic residues" evidence="2">
    <location>
        <begin position="45"/>
        <end position="55"/>
    </location>
</feature>
<feature type="compositionally biased region" description="Basic and acidic residues" evidence="2">
    <location>
        <begin position="131"/>
        <end position="154"/>
    </location>
</feature>
<dbReference type="OrthoDB" id="10632717at2759"/>
<comment type="caution">
    <text evidence="3">The sequence shown here is derived from an EMBL/GenBank/DDBJ whole genome shotgun (WGS) entry which is preliminary data.</text>
</comment>